<name>A0A3M7Q5B5_BRAPC</name>
<proteinExistence type="predicted"/>
<protein>
    <submittedName>
        <fullName evidence="1">Uncharacterized protein</fullName>
    </submittedName>
</protein>
<gene>
    <name evidence="1" type="ORF">BpHYR1_042055</name>
</gene>
<dbReference type="EMBL" id="REGN01007390">
    <property type="protein sequence ID" value="RNA06429.1"/>
    <property type="molecule type" value="Genomic_DNA"/>
</dbReference>
<comment type="caution">
    <text evidence="1">The sequence shown here is derived from an EMBL/GenBank/DDBJ whole genome shotgun (WGS) entry which is preliminary data.</text>
</comment>
<reference evidence="1 2" key="1">
    <citation type="journal article" date="2018" name="Sci. Rep.">
        <title>Genomic signatures of local adaptation to the degree of environmental predictability in rotifers.</title>
        <authorList>
            <person name="Franch-Gras L."/>
            <person name="Hahn C."/>
            <person name="Garcia-Roger E.M."/>
            <person name="Carmona M.J."/>
            <person name="Serra M."/>
            <person name="Gomez A."/>
        </authorList>
    </citation>
    <scope>NUCLEOTIDE SEQUENCE [LARGE SCALE GENOMIC DNA]</scope>
    <source>
        <strain evidence="1">HYR1</strain>
    </source>
</reference>
<keyword evidence="2" id="KW-1185">Reference proteome</keyword>
<sequence>MDFNQPFIHIWDRQCDKSPIFTSVLNCSRFTNGSYHAQLNLDLNEFMLHETNNNPKFNSLFQNFNIFLNGT</sequence>
<evidence type="ECO:0000313" key="1">
    <source>
        <dbReference type="EMBL" id="RNA06429.1"/>
    </source>
</evidence>
<evidence type="ECO:0000313" key="2">
    <source>
        <dbReference type="Proteomes" id="UP000276133"/>
    </source>
</evidence>
<organism evidence="1 2">
    <name type="scientific">Brachionus plicatilis</name>
    <name type="common">Marine rotifer</name>
    <name type="synonym">Brachionus muelleri</name>
    <dbReference type="NCBI Taxonomy" id="10195"/>
    <lineage>
        <taxon>Eukaryota</taxon>
        <taxon>Metazoa</taxon>
        <taxon>Spiralia</taxon>
        <taxon>Gnathifera</taxon>
        <taxon>Rotifera</taxon>
        <taxon>Eurotatoria</taxon>
        <taxon>Monogononta</taxon>
        <taxon>Pseudotrocha</taxon>
        <taxon>Ploima</taxon>
        <taxon>Brachionidae</taxon>
        <taxon>Brachionus</taxon>
    </lineage>
</organism>
<accession>A0A3M7Q5B5</accession>
<dbReference type="AlphaFoldDB" id="A0A3M7Q5B5"/>
<dbReference type="Proteomes" id="UP000276133">
    <property type="component" value="Unassembled WGS sequence"/>
</dbReference>